<evidence type="ECO:0000256" key="6">
    <source>
        <dbReference type="SAM" id="MobiDB-lite"/>
    </source>
</evidence>
<keyword evidence="3" id="KW-0813">Transport</keyword>
<comment type="similarity">
    <text evidence="2">Belongs to the SNAP-25 family.</text>
</comment>
<dbReference type="EnsemblPlants" id="Kaladp0018s0016.1.v1.1">
    <property type="protein sequence ID" value="Kaladp0018s0016.1.v1.1"/>
    <property type="gene ID" value="Kaladp0018s0016.v1.1"/>
</dbReference>
<evidence type="ECO:0000256" key="7">
    <source>
        <dbReference type="SAM" id="Phobius"/>
    </source>
</evidence>
<dbReference type="GO" id="GO:0015031">
    <property type="term" value="P:protein transport"/>
    <property type="evidence" value="ECO:0007669"/>
    <property type="project" value="UniProtKB-KW"/>
</dbReference>
<evidence type="ECO:0000313" key="9">
    <source>
        <dbReference type="Proteomes" id="UP000594263"/>
    </source>
</evidence>
<keyword evidence="7" id="KW-1133">Transmembrane helix</keyword>
<dbReference type="PANTHER" id="PTHR19305:SF9">
    <property type="entry name" value="SYNAPTOSOMAL-ASSOCIATED PROTEIN 29"/>
    <property type="match status" value="1"/>
</dbReference>
<keyword evidence="9" id="KW-1185">Reference proteome</keyword>
<dbReference type="CDD" id="cd15841">
    <property type="entry name" value="SNARE_Qc"/>
    <property type="match status" value="1"/>
</dbReference>
<dbReference type="InterPro" id="IPR044766">
    <property type="entry name" value="NPSN/SNAP25-like_N_SNARE"/>
</dbReference>
<evidence type="ECO:0000256" key="1">
    <source>
        <dbReference type="ARBA" id="ARBA00004370"/>
    </source>
</evidence>
<dbReference type="Proteomes" id="UP000594263">
    <property type="component" value="Unplaced"/>
</dbReference>
<protein>
    <submittedName>
        <fullName evidence="8">Uncharacterized protein</fullName>
    </submittedName>
</protein>
<dbReference type="Gramene" id="Kaladp0018s0016.1.v1.1">
    <property type="protein sequence ID" value="Kaladp0018s0016.1.v1.1"/>
    <property type="gene ID" value="Kaladp0018s0016.v1.1"/>
</dbReference>
<keyword evidence="7" id="KW-0812">Transmembrane</keyword>
<feature type="region of interest" description="Disordered" evidence="6">
    <location>
        <begin position="197"/>
        <end position="228"/>
    </location>
</feature>
<dbReference type="GO" id="GO:0016192">
    <property type="term" value="P:vesicle-mediated transport"/>
    <property type="evidence" value="ECO:0007669"/>
    <property type="project" value="UniProtKB-ARBA"/>
</dbReference>
<dbReference type="Gene3D" id="1.20.5.110">
    <property type="match status" value="2"/>
</dbReference>
<name>A0A7N0T0W4_KALFE</name>
<proteinExistence type="inferred from homology"/>
<feature type="compositionally biased region" description="Basic residues" evidence="6">
    <location>
        <begin position="1"/>
        <end position="14"/>
    </location>
</feature>
<sequence length="300" mass="34022">MFGVKRPHLRFSKHHSSDENKKSTSSNPSDDADETHNICAARRTSSEPAGVTPDMRASLFYEDSVKKTIASYSVTSSARSKYKNDFRDSGGYENQSVQELESYAVYKSEETTKTVNNCLKIAEDIREDAAKTLVQLHHQGEQINRTHMVATEIDHDLSRGEKLLGNLGGMFSRTWKPKKNRDITGPLMTRDDSFVRSNHLQQRDKLRLNEAPKRRSQSRTPPPESADAYQRVEFEKAKQDDGLSDLSDLLGDLKNMAIDMGNELERLVTLSLLLIFESRLLYFPVFISVVYTSILVNKLS</sequence>
<keyword evidence="5 7" id="KW-0472">Membrane</keyword>
<evidence type="ECO:0000313" key="8">
    <source>
        <dbReference type="EnsemblPlants" id="Kaladp0018s0016.1.v1.1"/>
    </source>
</evidence>
<evidence type="ECO:0000256" key="3">
    <source>
        <dbReference type="ARBA" id="ARBA00022448"/>
    </source>
</evidence>
<evidence type="ECO:0000256" key="2">
    <source>
        <dbReference type="ARBA" id="ARBA00009480"/>
    </source>
</evidence>
<evidence type="ECO:0000256" key="5">
    <source>
        <dbReference type="ARBA" id="ARBA00023136"/>
    </source>
</evidence>
<comment type="subcellular location">
    <subcellularLocation>
        <location evidence="1">Membrane</location>
    </subcellularLocation>
</comment>
<dbReference type="CDD" id="cd15861">
    <property type="entry name" value="SNARE_SNAP25N_23N_29N_SEC9N"/>
    <property type="match status" value="1"/>
</dbReference>
<feature type="region of interest" description="Disordered" evidence="6">
    <location>
        <begin position="1"/>
        <end position="52"/>
    </location>
</feature>
<accession>A0A7N0T0W4</accession>
<feature type="compositionally biased region" description="Basic and acidic residues" evidence="6">
    <location>
        <begin position="201"/>
        <end position="213"/>
    </location>
</feature>
<dbReference type="PANTHER" id="PTHR19305">
    <property type="entry name" value="SYNAPTOSOMAL ASSOCIATED PROTEIN"/>
    <property type="match status" value="1"/>
</dbReference>
<reference evidence="8" key="1">
    <citation type="submission" date="2021-01" db="UniProtKB">
        <authorList>
            <consortium name="EnsemblPlants"/>
        </authorList>
    </citation>
    <scope>IDENTIFICATION</scope>
</reference>
<dbReference type="GO" id="GO:0005886">
    <property type="term" value="C:plasma membrane"/>
    <property type="evidence" value="ECO:0007669"/>
    <property type="project" value="TreeGrafter"/>
</dbReference>
<organism evidence="8 9">
    <name type="scientific">Kalanchoe fedtschenkoi</name>
    <name type="common">Lavender scallops</name>
    <name type="synonym">South American air plant</name>
    <dbReference type="NCBI Taxonomy" id="63787"/>
    <lineage>
        <taxon>Eukaryota</taxon>
        <taxon>Viridiplantae</taxon>
        <taxon>Streptophyta</taxon>
        <taxon>Embryophyta</taxon>
        <taxon>Tracheophyta</taxon>
        <taxon>Spermatophyta</taxon>
        <taxon>Magnoliopsida</taxon>
        <taxon>eudicotyledons</taxon>
        <taxon>Gunneridae</taxon>
        <taxon>Pentapetalae</taxon>
        <taxon>Saxifragales</taxon>
        <taxon>Crassulaceae</taxon>
        <taxon>Kalanchoe</taxon>
    </lineage>
</organism>
<keyword evidence="4" id="KW-0653">Protein transport</keyword>
<feature type="transmembrane region" description="Helical" evidence="7">
    <location>
        <begin position="280"/>
        <end position="299"/>
    </location>
</feature>
<dbReference type="FunFam" id="1.20.5.110:FF:000031">
    <property type="entry name" value="SNAP25 homologous protein SNAP33"/>
    <property type="match status" value="1"/>
</dbReference>
<dbReference type="AlphaFoldDB" id="A0A7N0T0W4"/>
<dbReference type="GO" id="GO:0031201">
    <property type="term" value="C:SNARE complex"/>
    <property type="evidence" value="ECO:0007669"/>
    <property type="project" value="InterPro"/>
</dbReference>
<dbReference type="SUPFAM" id="SSF58038">
    <property type="entry name" value="SNARE fusion complex"/>
    <property type="match status" value="2"/>
</dbReference>
<evidence type="ECO:0000256" key="4">
    <source>
        <dbReference type="ARBA" id="ARBA00022927"/>
    </source>
</evidence>
<dbReference type="GO" id="GO:0005484">
    <property type="term" value="F:SNAP receptor activity"/>
    <property type="evidence" value="ECO:0007669"/>
    <property type="project" value="InterPro"/>
</dbReference>